<organism evidence="7 8">
    <name type="scientific">Nicotiana attenuata</name>
    <name type="common">Coyote tobacco</name>
    <dbReference type="NCBI Taxonomy" id="49451"/>
    <lineage>
        <taxon>Eukaryota</taxon>
        <taxon>Viridiplantae</taxon>
        <taxon>Streptophyta</taxon>
        <taxon>Embryophyta</taxon>
        <taxon>Tracheophyta</taxon>
        <taxon>Spermatophyta</taxon>
        <taxon>Magnoliopsida</taxon>
        <taxon>eudicotyledons</taxon>
        <taxon>Gunneridae</taxon>
        <taxon>Pentapetalae</taxon>
        <taxon>asterids</taxon>
        <taxon>lamiids</taxon>
        <taxon>Solanales</taxon>
        <taxon>Solanaceae</taxon>
        <taxon>Nicotianoideae</taxon>
        <taxon>Nicotianeae</taxon>
        <taxon>Nicotiana</taxon>
    </lineage>
</organism>
<dbReference type="EMBL" id="MJEQ01001529">
    <property type="protein sequence ID" value="OIT30389.1"/>
    <property type="molecule type" value="Genomic_DNA"/>
</dbReference>
<comment type="caution">
    <text evidence="7">The sequence shown here is derived from an EMBL/GenBank/DDBJ whole genome shotgun (WGS) entry which is preliminary data.</text>
</comment>
<evidence type="ECO:0000259" key="5">
    <source>
        <dbReference type="Pfam" id="PF09732"/>
    </source>
</evidence>
<evidence type="ECO:0000259" key="6">
    <source>
        <dbReference type="Pfam" id="PF10312"/>
    </source>
</evidence>
<dbReference type="STRING" id="49451.A0A314KNM1"/>
<feature type="transmembrane region" description="Helical" evidence="4">
    <location>
        <begin position="351"/>
        <end position="368"/>
    </location>
</feature>
<feature type="region of interest" description="Disordered" evidence="3">
    <location>
        <begin position="125"/>
        <end position="155"/>
    </location>
</feature>
<dbReference type="InterPro" id="IPR019134">
    <property type="entry name" value="Cactin_C"/>
</dbReference>
<feature type="compositionally biased region" description="Acidic residues" evidence="3">
    <location>
        <begin position="126"/>
        <end position="140"/>
    </location>
</feature>
<name>A0A314KNM1_NICAT</name>
<accession>A0A314KNM1</accession>
<dbReference type="Proteomes" id="UP000187609">
    <property type="component" value="Unassembled WGS sequence"/>
</dbReference>
<dbReference type="GO" id="GO:0005681">
    <property type="term" value="C:spliceosomal complex"/>
    <property type="evidence" value="ECO:0007669"/>
    <property type="project" value="TreeGrafter"/>
</dbReference>
<dbReference type="PANTHER" id="PTHR21737">
    <property type="entry name" value="POLYGLUTAMINE BINDING PROTEIN 1/MARVEL MEMBRANE-ASSOCIATING DOMAIN CONTAINING 3"/>
    <property type="match status" value="1"/>
</dbReference>
<dbReference type="Pfam" id="PF10312">
    <property type="entry name" value="Cactin_mid"/>
    <property type="match status" value="1"/>
</dbReference>
<dbReference type="Pfam" id="PF09732">
    <property type="entry name" value="CactinC_cactus"/>
    <property type="match status" value="1"/>
</dbReference>
<dbReference type="AlphaFoldDB" id="A0A314KNM1"/>
<dbReference type="SMART" id="SM01050">
    <property type="entry name" value="CactinC_cactus"/>
    <property type="match status" value="1"/>
</dbReference>
<dbReference type="PANTHER" id="PTHR21737:SF4">
    <property type="entry name" value="SPLICING FACTOR CACTIN"/>
    <property type="match status" value="1"/>
</dbReference>
<protein>
    <recommendedName>
        <fullName evidence="2">Splicing factor Cactin</fullName>
    </recommendedName>
</protein>
<dbReference type="SMR" id="A0A314KNM1"/>
<keyword evidence="8" id="KW-1185">Reference proteome</keyword>
<keyword evidence="4" id="KW-0812">Transmembrane</keyword>
<evidence type="ECO:0000256" key="4">
    <source>
        <dbReference type="SAM" id="Phobius"/>
    </source>
</evidence>
<sequence>MEELQEDIKLRLDMDRTTKTRVRYWETLYIVCNWELAEARKRDAIVRTQVRGEELPPEERGLHSSIEGDVKAYLEGKSYDESEAMQLQIESQMKSGKLVVLYWEAVLKRLQVARAMYQELILNEESKEDEDEGEEEDEEAGSYSPVLMRGDEKDEGIDPEEDIVILERNKRMAVMEGRHVQDKVSLSTALEESFEMKASKAMGEMEEGDAVFGSNDEVNLDSGWNNYNQAYCDHDIPPPKLVQGYMFNIFYPDLVDKSKAPTYFIDKDGDSVDTCIIKFYAGPPYEDIAFRIVNTEWEYSHKKDSNAFLTMEFCMYLLTSNVIAIAANGTGERALCLTMDFKEAENVLPKFRFSCYLVLLILLFLVIVT</sequence>
<feature type="transmembrane region" description="Helical" evidence="4">
    <location>
        <begin position="313"/>
        <end position="331"/>
    </location>
</feature>
<keyword evidence="4" id="KW-0472">Membrane</keyword>
<dbReference type="Gramene" id="OIT30389">
    <property type="protein sequence ID" value="OIT30389"/>
    <property type="gene ID" value="A4A49_12921"/>
</dbReference>
<feature type="domain" description="Splicing factor cactin central" evidence="6">
    <location>
        <begin position="1"/>
        <end position="116"/>
    </location>
</feature>
<proteinExistence type="inferred from homology"/>
<evidence type="ECO:0000256" key="2">
    <source>
        <dbReference type="ARBA" id="ARBA00034534"/>
    </source>
</evidence>
<comment type="similarity">
    <text evidence="1">Belongs to the CACTIN family.</text>
</comment>
<evidence type="ECO:0000256" key="1">
    <source>
        <dbReference type="ARBA" id="ARBA00006895"/>
    </source>
</evidence>
<evidence type="ECO:0000313" key="8">
    <source>
        <dbReference type="Proteomes" id="UP000187609"/>
    </source>
</evidence>
<dbReference type="GO" id="GO:0045292">
    <property type="term" value="P:mRNA cis splicing, via spliceosome"/>
    <property type="evidence" value="ECO:0007669"/>
    <property type="project" value="TreeGrafter"/>
</dbReference>
<dbReference type="GO" id="GO:0005737">
    <property type="term" value="C:cytoplasm"/>
    <property type="evidence" value="ECO:0007669"/>
    <property type="project" value="TreeGrafter"/>
</dbReference>
<gene>
    <name evidence="7" type="primary">CTN_0</name>
    <name evidence="7" type="ORF">A4A49_12921</name>
</gene>
<keyword evidence="4" id="KW-1133">Transmembrane helix</keyword>
<dbReference type="InterPro" id="IPR018816">
    <property type="entry name" value="Cactin_central"/>
</dbReference>
<feature type="domain" description="Splicing factor Cactin C-terminal" evidence="5">
    <location>
        <begin position="219"/>
        <end position="307"/>
    </location>
</feature>
<reference evidence="7" key="1">
    <citation type="submission" date="2016-11" db="EMBL/GenBank/DDBJ databases">
        <title>The genome of Nicotiana attenuata.</title>
        <authorList>
            <person name="Xu S."/>
            <person name="Brockmoeller T."/>
            <person name="Gaquerel E."/>
            <person name="Navarro A."/>
            <person name="Kuhl H."/>
            <person name="Gase K."/>
            <person name="Ling Z."/>
            <person name="Zhou W."/>
            <person name="Kreitzer C."/>
            <person name="Stanke M."/>
            <person name="Tang H."/>
            <person name="Lyons E."/>
            <person name="Pandey P."/>
            <person name="Pandey S.P."/>
            <person name="Timmermann B."/>
            <person name="Baldwin I.T."/>
        </authorList>
    </citation>
    <scope>NUCLEOTIDE SEQUENCE [LARGE SCALE GENOMIC DNA]</scope>
    <source>
        <strain evidence="7">UT</strain>
    </source>
</reference>
<evidence type="ECO:0000313" key="7">
    <source>
        <dbReference type="EMBL" id="OIT30389.1"/>
    </source>
</evidence>
<evidence type="ECO:0000256" key="3">
    <source>
        <dbReference type="SAM" id="MobiDB-lite"/>
    </source>
</evidence>